<dbReference type="RefSeq" id="WP_344750249.1">
    <property type="nucleotide sequence ID" value="NZ_BAAAWW010000224.1"/>
</dbReference>
<evidence type="ECO:0000256" key="2">
    <source>
        <dbReference type="SAM" id="Phobius"/>
    </source>
</evidence>
<proteinExistence type="predicted"/>
<protein>
    <submittedName>
        <fullName evidence="3">Uncharacterized protein</fullName>
    </submittedName>
</protein>
<dbReference type="EMBL" id="JBHMBS010000004">
    <property type="protein sequence ID" value="MFB9676147.1"/>
    <property type="molecule type" value="Genomic_DNA"/>
</dbReference>
<organism evidence="3 4">
    <name type="scientific">Streptosporangium vulgare</name>
    <dbReference type="NCBI Taxonomy" id="46190"/>
    <lineage>
        <taxon>Bacteria</taxon>
        <taxon>Bacillati</taxon>
        <taxon>Actinomycetota</taxon>
        <taxon>Actinomycetes</taxon>
        <taxon>Streptosporangiales</taxon>
        <taxon>Streptosporangiaceae</taxon>
        <taxon>Streptosporangium</taxon>
    </lineage>
</organism>
<sequence>MSTVRLPFEWAVGGKLPGSGDDYKILACSQGLLSYDDFEEIRTVYTIGTPETLPQVMIAWVGSGDDAHLVLAIQRWSDEEDRQHRRIARTNYFCVPYSHIARSPRPVSYEDLYHVLKECPLPMEGQLVVSVPTLDSGALAARVDGSAMTTAALLMTGQQVCVVEGEAVPMIERLRFLDMVAALLPYGMRARLAVSTWASSTADHKIRLAFTQHVPARTYPVVWGHLAHIPDVEEDAYHYLALLGRHDPDAKLIDWLAARTEPLTFGRNGRGRALDLLRGFAPSSAPALMPPPAPVPARPPVQEPLEGLLTECADVLESGRTAEIRAVLERLDGVVASRGQMISDDERARYQKIIEDRRLLAPRVNLPEDLEAYLHVMVRMAGQGPTSAQAGVSTQDEGLRTGAPTTAVVRRPPPDPVASMKAAYQQGREELDARLRLLRTTELVAEAARRPYEMRTVRIARDELVKRGDGNAKDPNVAEALREYDYLADAIDALYSAGSRAGFDLLSDLLRAAYGQELDSRAFEQVFPSLSRRQGTLIAAAVVLSGVDAGEALKQSVVRLVHDSGLDREIVERVEERLRESEPSKKRWSRRERQGVKDVKGGKDVRDLKDVRGLRDLRDVKEVRNKSLVPTLTLYFLVFLFATIALVEFFMLIPGS</sequence>
<accession>A0ABV5TAN6</accession>
<keyword evidence="2" id="KW-0812">Transmembrane</keyword>
<comment type="caution">
    <text evidence="3">The sequence shown here is derived from an EMBL/GenBank/DDBJ whole genome shotgun (WGS) entry which is preliminary data.</text>
</comment>
<evidence type="ECO:0000256" key="1">
    <source>
        <dbReference type="SAM" id="MobiDB-lite"/>
    </source>
</evidence>
<feature type="transmembrane region" description="Helical" evidence="2">
    <location>
        <begin position="632"/>
        <end position="653"/>
    </location>
</feature>
<reference evidence="3 4" key="1">
    <citation type="submission" date="2024-09" db="EMBL/GenBank/DDBJ databases">
        <authorList>
            <person name="Sun Q."/>
            <person name="Mori K."/>
        </authorList>
    </citation>
    <scope>NUCLEOTIDE SEQUENCE [LARGE SCALE GENOMIC DNA]</scope>
    <source>
        <strain evidence="3 4">JCM 3028</strain>
    </source>
</reference>
<gene>
    <name evidence="3" type="ORF">ACFFRH_11675</name>
</gene>
<name>A0ABV5TAN6_9ACTN</name>
<feature type="region of interest" description="Disordered" evidence="1">
    <location>
        <begin position="582"/>
        <end position="601"/>
    </location>
</feature>
<keyword evidence="2" id="KW-1133">Transmembrane helix</keyword>
<evidence type="ECO:0000313" key="3">
    <source>
        <dbReference type="EMBL" id="MFB9676147.1"/>
    </source>
</evidence>
<keyword evidence="4" id="KW-1185">Reference proteome</keyword>
<dbReference type="Proteomes" id="UP001589610">
    <property type="component" value="Unassembled WGS sequence"/>
</dbReference>
<evidence type="ECO:0000313" key="4">
    <source>
        <dbReference type="Proteomes" id="UP001589610"/>
    </source>
</evidence>
<keyword evidence="2" id="KW-0472">Membrane</keyword>